<evidence type="ECO:0000259" key="2">
    <source>
        <dbReference type="Pfam" id="PF22589"/>
    </source>
</evidence>
<keyword evidence="4" id="KW-1185">Reference proteome</keyword>
<dbReference type="AlphaFoldDB" id="A0A5N4CZ30"/>
<comment type="caution">
    <text evidence="3">The sequence shown here is derived from an EMBL/GenBank/DDBJ whole genome shotgun (WGS) entry which is preliminary data.</text>
</comment>
<sequence>MRHLFTSQNQACWQEHIQKEVAARVAWNINYGHKLPKEGPMPRKRLQRAPFRSALGVGPSPATSSRDSKLETREVQDRLSRGVGVQGPQPKGDRVWEAQRATRGSTGQTKPEGLAMRQVPPSTLQLLFQGISHDGQGRDLYLQERHQQKLEEKFLYAILSSWEYGWHVGDTMKDTRAPTHARSQSITKTFYIKSSVFNFPGRTDQLM</sequence>
<evidence type="ECO:0000313" key="4">
    <source>
        <dbReference type="Proteomes" id="UP000299084"/>
    </source>
</evidence>
<accession>A0A5N4CZ30</accession>
<proteinExistence type="predicted"/>
<dbReference type="PANTHER" id="PTHR35826:SF5">
    <property type="entry name" value="GENE 45521-RELATED"/>
    <property type="match status" value="1"/>
</dbReference>
<dbReference type="Proteomes" id="UP000299084">
    <property type="component" value="Unassembled WGS sequence"/>
</dbReference>
<dbReference type="Pfam" id="PF22589">
    <property type="entry name" value="SPMIP1"/>
    <property type="match status" value="1"/>
</dbReference>
<evidence type="ECO:0000313" key="3">
    <source>
        <dbReference type="EMBL" id="KAB1264037.1"/>
    </source>
</evidence>
<dbReference type="EMBL" id="JWIN03000017">
    <property type="protein sequence ID" value="KAB1264037.1"/>
    <property type="molecule type" value="Genomic_DNA"/>
</dbReference>
<name>A0A5N4CZ30_CAMDR</name>
<dbReference type="PANTHER" id="PTHR35826">
    <property type="entry name" value="PROTEIN ATP6V1FNB-LIKE"/>
    <property type="match status" value="1"/>
</dbReference>
<organism evidence="3 4">
    <name type="scientific">Camelus dromedarius</name>
    <name type="common">Dromedary</name>
    <name type="synonym">Arabian camel</name>
    <dbReference type="NCBI Taxonomy" id="9838"/>
    <lineage>
        <taxon>Eukaryota</taxon>
        <taxon>Metazoa</taxon>
        <taxon>Chordata</taxon>
        <taxon>Craniata</taxon>
        <taxon>Vertebrata</taxon>
        <taxon>Euteleostomi</taxon>
        <taxon>Mammalia</taxon>
        <taxon>Eutheria</taxon>
        <taxon>Laurasiatheria</taxon>
        <taxon>Artiodactyla</taxon>
        <taxon>Tylopoda</taxon>
        <taxon>Camelidae</taxon>
        <taxon>Camelus</taxon>
    </lineage>
</organism>
<gene>
    <name evidence="3" type="ORF">Cadr_000020488</name>
</gene>
<evidence type="ECO:0000256" key="1">
    <source>
        <dbReference type="SAM" id="MobiDB-lite"/>
    </source>
</evidence>
<dbReference type="InterPro" id="IPR054323">
    <property type="entry name" value="SPMIP1_C"/>
</dbReference>
<feature type="region of interest" description="Disordered" evidence="1">
    <location>
        <begin position="51"/>
        <end position="94"/>
    </location>
</feature>
<feature type="compositionally biased region" description="Basic and acidic residues" evidence="1">
    <location>
        <begin position="66"/>
        <end position="80"/>
    </location>
</feature>
<reference evidence="3 4" key="1">
    <citation type="journal article" date="2019" name="Mol. Ecol. Resour.">
        <title>Improving Illumina assemblies with Hi-C and long reads: an example with the North African dromedary.</title>
        <authorList>
            <person name="Elbers J.P."/>
            <person name="Rogers M.F."/>
            <person name="Perelman P.L."/>
            <person name="Proskuryakova A.A."/>
            <person name="Serdyukova N.A."/>
            <person name="Johnson W.E."/>
            <person name="Horin P."/>
            <person name="Corander J."/>
            <person name="Murphy D."/>
            <person name="Burger P.A."/>
        </authorList>
    </citation>
    <scope>NUCLEOTIDE SEQUENCE [LARGE SCALE GENOMIC DNA]</scope>
    <source>
        <strain evidence="3">Drom800</strain>
        <tissue evidence="3">Blood</tissue>
    </source>
</reference>
<protein>
    <submittedName>
        <fullName evidence="3">Protein ATP6V1FNB</fullName>
    </submittedName>
</protein>
<feature type="domain" description="Sperm microtubule inner protein 1 C-terminal" evidence="2">
    <location>
        <begin position="101"/>
        <end position="200"/>
    </location>
</feature>